<gene>
    <name evidence="1" type="ORF">OH136_14025</name>
</gene>
<name>A0AAE3LUT1_9RHOB</name>
<accession>A0AAE3LUT1</accession>
<proteinExistence type="predicted"/>
<protein>
    <submittedName>
        <fullName evidence="1">Uncharacterized protein</fullName>
    </submittedName>
</protein>
<evidence type="ECO:0000313" key="2">
    <source>
        <dbReference type="Proteomes" id="UP001208041"/>
    </source>
</evidence>
<organism evidence="1 2">
    <name type="scientific">Halocynthiibacter halioticoli</name>
    <dbReference type="NCBI Taxonomy" id="2986804"/>
    <lineage>
        <taxon>Bacteria</taxon>
        <taxon>Pseudomonadati</taxon>
        <taxon>Pseudomonadota</taxon>
        <taxon>Alphaproteobacteria</taxon>
        <taxon>Rhodobacterales</taxon>
        <taxon>Paracoccaceae</taxon>
        <taxon>Halocynthiibacter</taxon>
    </lineage>
</organism>
<dbReference type="EMBL" id="JAOYFC010000003">
    <property type="protein sequence ID" value="MCV6825675.1"/>
    <property type="molecule type" value="Genomic_DNA"/>
</dbReference>
<sequence length="219" mass="23996">MTKAKGPPIMSLVKDQQADPFQFLGGSIVGAWNDTLLNQTMMSVWARNSPPETQNKHFDATLAAMAGMEPKDELEAMMNAQLVAAHNATMEFYRRASQTDQSFEGTCAALNQATKLSRNFARLVEVRDKHRGKGQQKVTVEHVHVHAGGQAVVGVVEHAGGGGQNKLEEQPHAQHVTYAFEPAVWCEDAGRNALPIPSDGEWSMPNAWREITGGTEEEF</sequence>
<evidence type="ECO:0000313" key="1">
    <source>
        <dbReference type="EMBL" id="MCV6825675.1"/>
    </source>
</evidence>
<dbReference type="Proteomes" id="UP001208041">
    <property type="component" value="Unassembled WGS sequence"/>
</dbReference>
<comment type="caution">
    <text evidence="1">The sequence shown here is derived from an EMBL/GenBank/DDBJ whole genome shotgun (WGS) entry which is preliminary data.</text>
</comment>
<reference evidence="1" key="1">
    <citation type="submission" date="2022-10" db="EMBL/GenBank/DDBJ databases">
        <authorList>
            <person name="Yue Y."/>
        </authorList>
    </citation>
    <scope>NUCLEOTIDE SEQUENCE</scope>
    <source>
        <strain evidence="1">Z654</strain>
    </source>
</reference>
<keyword evidence="2" id="KW-1185">Reference proteome</keyword>
<dbReference type="AlphaFoldDB" id="A0AAE3LUT1"/>